<dbReference type="AlphaFoldDB" id="A0A1H6AWH2"/>
<keyword evidence="2" id="KW-0596">Phosphopantetheine</keyword>
<dbReference type="PANTHER" id="PTHR45527:SF14">
    <property type="entry name" value="PLIPASTATIN SYNTHASE SUBUNIT B"/>
    <property type="match status" value="1"/>
</dbReference>
<protein>
    <submittedName>
        <fullName evidence="5">Amino acid adenylation domain-containing protein</fullName>
    </submittedName>
</protein>
<dbReference type="FunFam" id="3.40.50.980:FF:000001">
    <property type="entry name" value="Non-ribosomal peptide synthetase"/>
    <property type="match status" value="1"/>
</dbReference>
<dbReference type="NCBIfam" id="TIGR01733">
    <property type="entry name" value="AA-adenyl-dom"/>
    <property type="match status" value="1"/>
</dbReference>
<dbReference type="InterPro" id="IPR025110">
    <property type="entry name" value="AMP-bd_C"/>
</dbReference>
<dbReference type="InterPro" id="IPR036736">
    <property type="entry name" value="ACP-like_sf"/>
</dbReference>
<dbReference type="Gene3D" id="3.30.300.30">
    <property type="match status" value="1"/>
</dbReference>
<dbReference type="SMART" id="SM00823">
    <property type="entry name" value="PKS_PP"/>
    <property type="match status" value="1"/>
</dbReference>
<dbReference type="Pfam" id="PF13193">
    <property type="entry name" value="AMP-binding_C"/>
    <property type="match status" value="1"/>
</dbReference>
<dbReference type="Proteomes" id="UP000236728">
    <property type="component" value="Unassembled WGS sequence"/>
</dbReference>
<dbReference type="OrthoDB" id="9778383at2"/>
<dbReference type="PRINTS" id="PR00154">
    <property type="entry name" value="AMPBINDING"/>
</dbReference>
<dbReference type="FunFam" id="3.40.50.12780:FF:000012">
    <property type="entry name" value="Non-ribosomal peptide synthetase"/>
    <property type="match status" value="1"/>
</dbReference>
<dbReference type="InterPro" id="IPR009081">
    <property type="entry name" value="PP-bd_ACP"/>
</dbReference>
<dbReference type="GO" id="GO:0043041">
    <property type="term" value="P:amino acid activation for nonribosomal peptide biosynthetic process"/>
    <property type="evidence" value="ECO:0007669"/>
    <property type="project" value="TreeGrafter"/>
</dbReference>
<evidence type="ECO:0000313" key="5">
    <source>
        <dbReference type="EMBL" id="SEG52654.1"/>
    </source>
</evidence>
<dbReference type="InterPro" id="IPR020845">
    <property type="entry name" value="AMP-binding_CS"/>
</dbReference>
<dbReference type="Gene3D" id="3.40.50.1820">
    <property type="entry name" value="alpha/beta hydrolase"/>
    <property type="match status" value="1"/>
</dbReference>
<evidence type="ECO:0000313" key="6">
    <source>
        <dbReference type="Proteomes" id="UP000236728"/>
    </source>
</evidence>
<dbReference type="PROSITE" id="PS50075">
    <property type="entry name" value="CARRIER"/>
    <property type="match status" value="1"/>
</dbReference>
<dbReference type="PROSITE" id="PS00455">
    <property type="entry name" value="AMP_BINDING"/>
    <property type="match status" value="1"/>
</dbReference>
<dbReference type="InterPro" id="IPR010071">
    <property type="entry name" value="AA_adenyl_dom"/>
</dbReference>
<name>A0A1H6AWH2_9BACT</name>
<dbReference type="PANTHER" id="PTHR45527">
    <property type="entry name" value="NONRIBOSOMAL PEPTIDE SYNTHETASE"/>
    <property type="match status" value="1"/>
</dbReference>
<dbReference type="PROSITE" id="PS00012">
    <property type="entry name" value="PHOSPHOPANTETHEINE"/>
    <property type="match status" value="1"/>
</dbReference>
<sequence>MIATTNHPMTTALEAPFGSGTVPTGTLWEQFARVAHQQQDKTAVTFDGASTSYRSLAMQAEAVAYSLLRHEAGPEAIVAILTERTPAMVAAMLGVIRAGAAYLPLDPKTPALRVRDILHDAKPVAIITDRAHAALLSDLELPVLVIEDLPAAPAHASAPPYAATLDSLAYVIYTSGSTGTPKGVMVTQNNVSRLFTATRHWFQFNEHDVWTMFHSFAFDFSVWEMWGPLLTGGRMVIVPFATSRSPEEFYDLLARENVTVLNQTPTAFTQLIHAEERAASLGRTRSLALRLVIFGGEALNLRALAPWVRRHSDARPELINMYGITETAVHVTRRRVLEKDIAQETESLIGEPIPDLTLDLLNASLQPVATGEIGEIFVGGAGVARGYLNRAELTAERFIESPFVPNGMLYRSGDLARRRDDGELVYMGRADRQVKINGFRIELGEIEAVLASHQNIAQATVLPFESEGRASLAACVVARAQEANESELRRFMEQRLPAHMRPDRYAWLPLLPMNVNGKVDREPLLAALRAQRASARVSSTTPITHAPKSQLESTLAAAWCRVLGLERVGLNENFFDSGASSLKLAALRTELERALERSIPMAWLFEHATIRSLAARLEREGLPESLNTTGGQQDRARLQREALARLRSNRTSPSETEAAR</sequence>
<accession>A0A1H6AWH2</accession>
<dbReference type="InterPro" id="IPR029058">
    <property type="entry name" value="AB_hydrolase_fold"/>
</dbReference>
<keyword evidence="3" id="KW-0597">Phosphoprotein</keyword>
<comment type="cofactor">
    <cofactor evidence="1">
        <name>pantetheine 4'-phosphate</name>
        <dbReference type="ChEBI" id="CHEBI:47942"/>
    </cofactor>
</comment>
<dbReference type="InterPro" id="IPR020806">
    <property type="entry name" value="PKS_PP-bd"/>
</dbReference>
<evidence type="ECO:0000256" key="3">
    <source>
        <dbReference type="ARBA" id="ARBA00022553"/>
    </source>
</evidence>
<dbReference type="EMBL" id="FNVA01000006">
    <property type="protein sequence ID" value="SEG52654.1"/>
    <property type="molecule type" value="Genomic_DNA"/>
</dbReference>
<feature type="domain" description="Carrier" evidence="4">
    <location>
        <begin position="546"/>
        <end position="621"/>
    </location>
</feature>
<proteinExistence type="predicted"/>
<gene>
    <name evidence="5" type="ORF">SAMN05421819_3309</name>
</gene>
<dbReference type="InterPro" id="IPR006162">
    <property type="entry name" value="Ppantetheine_attach_site"/>
</dbReference>
<dbReference type="FunFam" id="3.40.50.980:FF:000002">
    <property type="entry name" value="Enterobactin synthetase component F"/>
    <property type="match status" value="1"/>
</dbReference>
<dbReference type="GO" id="GO:0044550">
    <property type="term" value="P:secondary metabolite biosynthetic process"/>
    <property type="evidence" value="ECO:0007669"/>
    <property type="project" value="TreeGrafter"/>
</dbReference>
<dbReference type="SUPFAM" id="SSF47336">
    <property type="entry name" value="ACP-like"/>
    <property type="match status" value="1"/>
</dbReference>
<dbReference type="InterPro" id="IPR042099">
    <property type="entry name" value="ANL_N_sf"/>
</dbReference>
<dbReference type="InterPro" id="IPR000873">
    <property type="entry name" value="AMP-dep_synth/lig_dom"/>
</dbReference>
<dbReference type="Gene3D" id="3.40.50.12780">
    <property type="entry name" value="N-terminal domain of ligase-like"/>
    <property type="match status" value="1"/>
</dbReference>
<evidence type="ECO:0000259" key="4">
    <source>
        <dbReference type="PROSITE" id="PS50075"/>
    </source>
</evidence>
<evidence type="ECO:0000256" key="1">
    <source>
        <dbReference type="ARBA" id="ARBA00001957"/>
    </source>
</evidence>
<reference evidence="5 6" key="1">
    <citation type="submission" date="2016-10" db="EMBL/GenBank/DDBJ databases">
        <authorList>
            <person name="de Groot N.N."/>
        </authorList>
    </citation>
    <scope>NUCLEOTIDE SEQUENCE [LARGE SCALE GENOMIC DNA]</scope>
    <source>
        <strain evidence="5 6">DSM 22489</strain>
    </source>
</reference>
<organism evidence="5 6">
    <name type="scientific">Bryocella elongata</name>
    <dbReference type="NCBI Taxonomy" id="863522"/>
    <lineage>
        <taxon>Bacteria</taxon>
        <taxon>Pseudomonadati</taxon>
        <taxon>Acidobacteriota</taxon>
        <taxon>Terriglobia</taxon>
        <taxon>Terriglobales</taxon>
        <taxon>Acidobacteriaceae</taxon>
        <taxon>Bryocella</taxon>
    </lineage>
</organism>
<dbReference type="InterPro" id="IPR045851">
    <property type="entry name" value="AMP-bd_C_sf"/>
</dbReference>
<dbReference type="SUPFAM" id="SSF56801">
    <property type="entry name" value="Acetyl-CoA synthetase-like"/>
    <property type="match status" value="1"/>
</dbReference>
<dbReference type="GO" id="GO:0005829">
    <property type="term" value="C:cytosol"/>
    <property type="evidence" value="ECO:0007669"/>
    <property type="project" value="TreeGrafter"/>
</dbReference>
<evidence type="ECO:0000256" key="2">
    <source>
        <dbReference type="ARBA" id="ARBA00022450"/>
    </source>
</evidence>
<dbReference type="RefSeq" id="WP_160115201.1">
    <property type="nucleotide sequence ID" value="NZ_FNVA01000006.1"/>
</dbReference>
<dbReference type="GO" id="GO:0031177">
    <property type="term" value="F:phosphopantetheine binding"/>
    <property type="evidence" value="ECO:0007669"/>
    <property type="project" value="InterPro"/>
</dbReference>
<dbReference type="CDD" id="cd17643">
    <property type="entry name" value="A_NRPS_Cytc1-like"/>
    <property type="match status" value="1"/>
</dbReference>
<dbReference type="Pfam" id="PF00550">
    <property type="entry name" value="PP-binding"/>
    <property type="match status" value="1"/>
</dbReference>
<keyword evidence="6" id="KW-1185">Reference proteome</keyword>
<dbReference type="InterPro" id="IPR020459">
    <property type="entry name" value="AMP-binding"/>
</dbReference>
<dbReference type="Pfam" id="PF00501">
    <property type="entry name" value="AMP-binding"/>
    <property type="match status" value="1"/>
</dbReference>